<protein>
    <submittedName>
        <fullName evidence="2">Glycosyl transferase group 1</fullName>
    </submittedName>
</protein>
<dbReference type="GO" id="GO:0016758">
    <property type="term" value="F:hexosyltransferase activity"/>
    <property type="evidence" value="ECO:0007669"/>
    <property type="project" value="TreeGrafter"/>
</dbReference>
<dbReference type="AlphaFoldDB" id="Q314V8"/>
<name>Q314V8_OLEA2</name>
<dbReference type="eggNOG" id="COG0438">
    <property type="taxonomic scope" value="Bacteria"/>
</dbReference>
<dbReference type="Gene3D" id="3.40.50.2000">
    <property type="entry name" value="Glycogen Phosphorylase B"/>
    <property type="match status" value="2"/>
</dbReference>
<feature type="domain" description="Glycosyl transferase family 1" evidence="1">
    <location>
        <begin position="175"/>
        <end position="344"/>
    </location>
</feature>
<evidence type="ECO:0000313" key="3">
    <source>
        <dbReference type="Proteomes" id="UP000002710"/>
    </source>
</evidence>
<dbReference type="InterPro" id="IPR050194">
    <property type="entry name" value="Glycosyltransferase_grp1"/>
</dbReference>
<dbReference type="CAZy" id="GT4">
    <property type="family name" value="Glycosyltransferase Family 4"/>
</dbReference>
<dbReference type="CDD" id="cd03801">
    <property type="entry name" value="GT4_PimA-like"/>
    <property type="match status" value="1"/>
</dbReference>
<gene>
    <name evidence="2" type="ordered locus">Dde_0737</name>
</gene>
<dbReference type="PANTHER" id="PTHR45947">
    <property type="entry name" value="SULFOQUINOVOSYL TRANSFERASE SQD2"/>
    <property type="match status" value="1"/>
</dbReference>
<dbReference type="EMBL" id="CP000112">
    <property type="protein sequence ID" value="ABB37538.1"/>
    <property type="molecule type" value="Genomic_DNA"/>
</dbReference>
<dbReference type="RefSeq" id="WP_011366817.1">
    <property type="nucleotide sequence ID" value="NC_007519.1"/>
</dbReference>
<dbReference type="Proteomes" id="UP000002710">
    <property type="component" value="Chromosome"/>
</dbReference>
<organism evidence="2 3">
    <name type="scientific">Oleidesulfovibrio alaskensis (strain ATCC BAA-1058 / DSM 17464 / G20)</name>
    <name type="common">Desulfovibrio alaskensis</name>
    <dbReference type="NCBI Taxonomy" id="207559"/>
    <lineage>
        <taxon>Bacteria</taxon>
        <taxon>Pseudomonadati</taxon>
        <taxon>Thermodesulfobacteriota</taxon>
        <taxon>Desulfovibrionia</taxon>
        <taxon>Desulfovibrionales</taxon>
        <taxon>Desulfovibrionaceae</taxon>
        <taxon>Oleidesulfovibrio</taxon>
    </lineage>
</organism>
<dbReference type="InterPro" id="IPR001296">
    <property type="entry name" value="Glyco_trans_1"/>
</dbReference>
<dbReference type="STRING" id="207559.Dde_0737"/>
<dbReference type="HOGENOM" id="CLU_009583_45_0_7"/>
<proteinExistence type="predicted"/>
<sequence length="382" mass="42603">MSLYFCTPFKPPDHPRPSGDVTIAQDLCAFMRQQGQHVETVPYLPTDRIWRRPAMWPRLAWRRAALGLSLCRRRPGAWFTYHSYWRAPDLLGPAAAAHGVPYFIFAGAHSPKRAHDRASRWGHDKNLAALRAAAQIFVNKHRDLPALRSVLPESRLSFIAPGIRPDDFAFDRSSREELRRQWRVSTASVVLSVAMLRKGVKTEGIKQVISACARLRARGEDIILVVAGDGPEKEALERLAGYELAGNARFTGFVPREALYKYYSAADLFAFPGINEGLGMVYLEAQAAGLPVVAWDHDGAPELVKTGTTGIITPAWDTAAFAHAIGWLATDGRMRRTLGDNARNHVRAQHNLHTNYSRMLDIMNTLCGETRPDGTCTHPDFK</sequence>
<keyword evidence="2" id="KW-0808">Transferase</keyword>
<dbReference type="SUPFAM" id="SSF53756">
    <property type="entry name" value="UDP-Glycosyltransferase/glycogen phosphorylase"/>
    <property type="match status" value="1"/>
</dbReference>
<dbReference type="KEGG" id="dde:Dde_0737"/>
<accession>Q314V8</accession>
<keyword evidence="3" id="KW-1185">Reference proteome</keyword>
<dbReference type="PANTHER" id="PTHR45947:SF3">
    <property type="entry name" value="SULFOQUINOVOSYL TRANSFERASE SQD2"/>
    <property type="match status" value="1"/>
</dbReference>
<evidence type="ECO:0000259" key="1">
    <source>
        <dbReference type="Pfam" id="PF00534"/>
    </source>
</evidence>
<dbReference type="Pfam" id="PF00534">
    <property type="entry name" value="Glycos_transf_1"/>
    <property type="match status" value="1"/>
</dbReference>
<reference evidence="2 3" key="1">
    <citation type="journal article" date="2011" name="J. Bacteriol.">
        <title>Complete genome sequence and updated annotation of Desulfovibrio alaskensis G20.</title>
        <authorList>
            <person name="Hauser L.J."/>
            <person name="Land M.L."/>
            <person name="Brown S.D."/>
            <person name="Larimer F."/>
            <person name="Keller K.L."/>
            <person name="Rapp-Giles B.J."/>
            <person name="Price M.N."/>
            <person name="Lin M."/>
            <person name="Bruce D.C."/>
            <person name="Detter J.C."/>
            <person name="Tapia R."/>
            <person name="Han C.S."/>
            <person name="Goodwin L.A."/>
            <person name="Cheng J.F."/>
            <person name="Pitluck S."/>
            <person name="Copeland A."/>
            <person name="Lucas S."/>
            <person name="Nolan M."/>
            <person name="Lapidus A.L."/>
            <person name="Palumbo A.V."/>
            <person name="Wall J.D."/>
        </authorList>
    </citation>
    <scope>NUCLEOTIDE SEQUENCE [LARGE SCALE GENOMIC DNA]</scope>
    <source>
        <strain evidence="3">ATCC BAA 1058 / DSM 17464 / G20</strain>
    </source>
</reference>
<evidence type="ECO:0000313" key="2">
    <source>
        <dbReference type="EMBL" id="ABB37538.1"/>
    </source>
</evidence>